<dbReference type="InterPro" id="IPR011583">
    <property type="entry name" value="Chitinase_II/V-like_cat"/>
</dbReference>
<dbReference type="PROSITE" id="PS01095">
    <property type="entry name" value="GH18_1"/>
    <property type="match status" value="1"/>
</dbReference>
<accession>A0A8K0REF0</accession>
<keyword evidence="7 9" id="KW-0326">Glycosidase</keyword>
<dbReference type="PANTHER" id="PTHR11177:SF333">
    <property type="entry name" value="CHITINASE"/>
    <property type="match status" value="1"/>
</dbReference>
<dbReference type="InterPro" id="IPR001579">
    <property type="entry name" value="Glyco_hydro_18_chit_AS"/>
</dbReference>
<evidence type="ECO:0000259" key="11">
    <source>
        <dbReference type="PROSITE" id="PS51910"/>
    </source>
</evidence>
<protein>
    <recommendedName>
        <fullName evidence="3">chitinase</fullName>
        <ecNumber evidence="3">3.2.1.14</ecNumber>
    </recommendedName>
</protein>
<dbReference type="Gene3D" id="3.20.20.80">
    <property type="entry name" value="Glycosidases"/>
    <property type="match status" value="1"/>
</dbReference>
<dbReference type="GO" id="GO:0000272">
    <property type="term" value="P:polysaccharide catabolic process"/>
    <property type="evidence" value="ECO:0007669"/>
    <property type="project" value="UniProtKB-KW"/>
</dbReference>
<feature type="region of interest" description="Disordered" evidence="10">
    <location>
        <begin position="1036"/>
        <end position="1068"/>
    </location>
</feature>
<keyword evidence="8" id="KW-0624">Polysaccharide degradation</keyword>
<evidence type="ECO:0000313" key="13">
    <source>
        <dbReference type="Proteomes" id="UP000813461"/>
    </source>
</evidence>
<evidence type="ECO:0000256" key="3">
    <source>
        <dbReference type="ARBA" id="ARBA00012729"/>
    </source>
</evidence>
<comment type="caution">
    <text evidence="12">The sequence shown here is derived from an EMBL/GenBank/DDBJ whole genome shotgun (WGS) entry which is preliminary data.</text>
</comment>
<dbReference type="AlphaFoldDB" id="A0A8K0REF0"/>
<dbReference type="GO" id="GO:0008843">
    <property type="term" value="F:endochitinase activity"/>
    <property type="evidence" value="ECO:0007669"/>
    <property type="project" value="UniProtKB-EC"/>
</dbReference>
<comment type="catalytic activity">
    <reaction evidence="1">
        <text>Random endo-hydrolysis of N-acetyl-beta-D-glucosaminide (1-&gt;4)-beta-linkages in chitin and chitodextrins.</text>
        <dbReference type="EC" id="3.2.1.14"/>
    </reaction>
</comment>
<proteinExistence type="inferred from homology"/>
<evidence type="ECO:0000256" key="5">
    <source>
        <dbReference type="ARBA" id="ARBA00023024"/>
    </source>
</evidence>
<dbReference type="EMBL" id="JAGMVJ010000003">
    <property type="protein sequence ID" value="KAH7092294.1"/>
    <property type="molecule type" value="Genomic_DNA"/>
</dbReference>
<evidence type="ECO:0000256" key="10">
    <source>
        <dbReference type="SAM" id="MobiDB-lite"/>
    </source>
</evidence>
<dbReference type="InterPro" id="IPR029070">
    <property type="entry name" value="Chitinase_insertion_sf"/>
</dbReference>
<dbReference type="PANTHER" id="PTHR11177">
    <property type="entry name" value="CHITINASE"/>
    <property type="match status" value="1"/>
</dbReference>
<dbReference type="InterPro" id="IPR050314">
    <property type="entry name" value="Glycosyl_Hydrlase_18"/>
</dbReference>
<organism evidence="12 13">
    <name type="scientific">Paraphoma chrysanthemicola</name>
    <dbReference type="NCBI Taxonomy" id="798071"/>
    <lineage>
        <taxon>Eukaryota</taxon>
        <taxon>Fungi</taxon>
        <taxon>Dikarya</taxon>
        <taxon>Ascomycota</taxon>
        <taxon>Pezizomycotina</taxon>
        <taxon>Dothideomycetes</taxon>
        <taxon>Pleosporomycetidae</taxon>
        <taxon>Pleosporales</taxon>
        <taxon>Pleosporineae</taxon>
        <taxon>Phaeosphaeriaceae</taxon>
        <taxon>Paraphoma</taxon>
    </lineage>
</organism>
<dbReference type="Gene3D" id="3.10.50.10">
    <property type="match status" value="1"/>
</dbReference>
<dbReference type="SMART" id="SM00636">
    <property type="entry name" value="Glyco_18"/>
    <property type="match status" value="1"/>
</dbReference>
<reference evidence="12" key="1">
    <citation type="journal article" date="2021" name="Nat. Commun.">
        <title>Genetic determinants of endophytism in the Arabidopsis root mycobiome.</title>
        <authorList>
            <person name="Mesny F."/>
            <person name="Miyauchi S."/>
            <person name="Thiergart T."/>
            <person name="Pickel B."/>
            <person name="Atanasova L."/>
            <person name="Karlsson M."/>
            <person name="Huettel B."/>
            <person name="Barry K.W."/>
            <person name="Haridas S."/>
            <person name="Chen C."/>
            <person name="Bauer D."/>
            <person name="Andreopoulos W."/>
            <person name="Pangilinan J."/>
            <person name="LaButti K."/>
            <person name="Riley R."/>
            <person name="Lipzen A."/>
            <person name="Clum A."/>
            <person name="Drula E."/>
            <person name="Henrissat B."/>
            <person name="Kohler A."/>
            <person name="Grigoriev I.V."/>
            <person name="Martin F.M."/>
            <person name="Hacquard S."/>
        </authorList>
    </citation>
    <scope>NUCLEOTIDE SEQUENCE</scope>
    <source>
        <strain evidence="12">MPI-SDFR-AT-0120</strain>
    </source>
</reference>
<evidence type="ECO:0000256" key="1">
    <source>
        <dbReference type="ARBA" id="ARBA00000822"/>
    </source>
</evidence>
<keyword evidence="6" id="KW-0119">Carbohydrate metabolism</keyword>
<sequence>MKVSMQLAAGPTAFVAIRQQNVERATAHPTVMPKHSAANMASRDNRTAPSEFCGSTSDFCDDGCQSGFGGCGDVKRPSCGGSSITKRTIGYYEAWANTRKCSAVAPEDLNLNGFTHINFAFAFFDPTTFEIAPMDSPSGELFSRFTALKNKANGLQTWISVGGWSFTDPGPTRSAFSDMTSSSGNRQKFISGLIDFMDYYGFDGVDLDWEYPQADDRGGLTADKDNYVALVKDMRAALGTKYGISMTLPTSYWYLQHFDLEKIQPNVDFFNFMTYDLHGVWDAQSQFLGPHIAPHTNVTEIDMGLDLLWRAGVTPGKVNLGLGWYGRSFTLTDSSCSTPNGACQFSGGANAGPCTDASGILDLQEIEDIISNKGLKPVWDKEAAVKWITWDNNQWVSYDDDDTFQQKRKFANSRCLGGTMVWAMDQRDQSKDNGLAAAPGITTQDQQDAKQMSDNLAAGVTCYTTDCSHQCKSGTNQVAQMNGQPNQLSTNNRCNAGEYRNLCCADGTKMGTCQWRGYRGMGLSCMGGCADGETEVVKDTNSFDKSSGSRTCTGGTQSYCCKGFSPAPSGSDVADQVEDAAKAAAEAAAEQAALDIAAKAFCRIAVPALLAPLELLEDLIPIVGEILDIAEVAATPALIQLCTKEIEKSGKAEFKVFGKKHTLSMDKPTATKQSRPPESSRTSAKTSSCGNTSKRADNGGWCDPRFNRRVTTEIVDDFDPHIESIRCNAYGQACYNYRSVAGLQGAGYATLTCPYRRKPVTLRPVSVEYIRQHNTQLWDRKIVGLPAKGCSPDEYPPAVMADVNDAYDDLTSTTQLLPRNFHDRGQRIRYIDADVNEAAGRGLFNVCPRIGPHRTEDHEQVSETRVGRATTTYTKVRAVFTRKRFTMDFAGLGSPADDGIPDNICAPTFDAGDGTGNIKHPGFALLTTDDWFHAHAAEANLNGLYNQAPPNKRSWVQGRGLVVVGSNSSRAATPEELRRELGFDSCGDDECSRELLALREVTDTMKEAVMPSKPVGVAAEATLESESVVVREAVTGSLPGSDHSYSQPARETGSPGSAHIHARRKRHL</sequence>
<dbReference type="PROSITE" id="PS51910">
    <property type="entry name" value="GH18_2"/>
    <property type="match status" value="1"/>
</dbReference>
<dbReference type="SUPFAM" id="SSF54556">
    <property type="entry name" value="Chitinase insertion domain"/>
    <property type="match status" value="1"/>
</dbReference>
<keyword evidence="4 9" id="KW-0378">Hydrolase</keyword>
<evidence type="ECO:0000256" key="2">
    <source>
        <dbReference type="ARBA" id="ARBA00008682"/>
    </source>
</evidence>
<gene>
    <name evidence="12" type="ORF">FB567DRAFT_435472</name>
</gene>
<keyword evidence="13" id="KW-1185">Reference proteome</keyword>
<keyword evidence="5" id="KW-0146">Chitin degradation</keyword>
<evidence type="ECO:0000256" key="7">
    <source>
        <dbReference type="ARBA" id="ARBA00023295"/>
    </source>
</evidence>
<evidence type="ECO:0000256" key="4">
    <source>
        <dbReference type="ARBA" id="ARBA00022801"/>
    </source>
</evidence>
<dbReference type="OrthoDB" id="73875at2759"/>
<name>A0A8K0REF0_9PLEO</name>
<dbReference type="Proteomes" id="UP000813461">
    <property type="component" value="Unassembled WGS sequence"/>
</dbReference>
<dbReference type="EC" id="3.2.1.14" evidence="3"/>
<feature type="region of interest" description="Disordered" evidence="10">
    <location>
        <begin position="665"/>
        <end position="695"/>
    </location>
</feature>
<dbReference type="InterPro" id="IPR001223">
    <property type="entry name" value="Glyco_hydro18_cat"/>
</dbReference>
<dbReference type="InterPro" id="IPR017853">
    <property type="entry name" value="GH"/>
</dbReference>
<evidence type="ECO:0000313" key="12">
    <source>
        <dbReference type="EMBL" id="KAH7092294.1"/>
    </source>
</evidence>
<dbReference type="GO" id="GO:0008061">
    <property type="term" value="F:chitin binding"/>
    <property type="evidence" value="ECO:0007669"/>
    <property type="project" value="InterPro"/>
</dbReference>
<dbReference type="Pfam" id="PF00704">
    <property type="entry name" value="Glyco_hydro_18"/>
    <property type="match status" value="1"/>
</dbReference>
<evidence type="ECO:0000256" key="8">
    <source>
        <dbReference type="ARBA" id="ARBA00023326"/>
    </source>
</evidence>
<evidence type="ECO:0000256" key="9">
    <source>
        <dbReference type="RuleBase" id="RU000489"/>
    </source>
</evidence>
<dbReference type="GO" id="GO:0006032">
    <property type="term" value="P:chitin catabolic process"/>
    <property type="evidence" value="ECO:0007669"/>
    <property type="project" value="UniProtKB-KW"/>
</dbReference>
<feature type="domain" description="GH18" evidence="11">
    <location>
        <begin position="86"/>
        <end position="459"/>
    </location>
</feature>
<comment type="similarity">
    <text evidence="2">Belongs to the glycosyl hydrolase 18 family. Chitinase class V subfamily.</text>
</comment>
<dbReference type="SUPFAM" id="SSF51445">
    <property type="entry name" value="(Trans)glycosidases"/>
    <property type="match status" value="1"/>
</dbReference>
<evidence type="ECO:0000256" key="6">
    <source>
        <dbReference type="ARBA" id="ARBA00023277"/>
    </source>
</evidence>
<feature type="compositionally biased region" description="Polar residues" evidence="10">
    <location>
        <begin position="670"/>
        <end position="693"/>
    </location>
</feature>